<comment type="similarity">
    <text evidence="2">Belongs to the GST superfamily.</text>
</comment>
<dbReference type="AlphaFoldDB" id="A0AA40CZU7"/>
<sequence>MTGGSELETTVVKSAKAKPSLIIYSLDQEHATYSMSMFVTKLQLRLRHGGVPYENFLGSRDSAPKKKIPYVKLENGELMGDTALIVNRLIKEGKLENLDNGLSPEQRAIDYCLRTMIEDRVYYLVNYERWYGNYYAMRDKLFGHLPFGAKHIMGILTLQFSKMMLYFQGTGRHNPAEVQHFTEEAVVALAGFAEAAQKKVGTSAPFWILGQEKPTEADFTLFGALAGYLVNDEVQPVMTTMIRSHPSLVDYIERIHGAYFADYSHLPCNIASWPSHT</sequence>
<dbReference type="SFLD" id="SFLDS00019">
    <property type="entry name" value="Glutathione_Transferase_(cytos"/>
    <property type="match status" value="1"/>
</dbReference>
<dbReference type="InterPro" id="IPR026928">
    <property type="entry name" value="FAX/IsoI-like"/>
</dbReference>
<dbReference type="SFLD" id="SFLDG01200">
    <property type="entry name" value="SUF1.1"/>
    <property type="match status" value="1"/>
</dbReference>
<accession>A0AA40CZU7</accession>
<dbReference type="SFLD" id="SFLDG01180">
    <property type="entry name" value="SUF1"/>
    <property type="match status" value="1"/>
</dbReference>
<comment type="caution">
    <text evidence="4">The sequence shown here is derived from an EMBL/GenBank/DDBJ whole genome shotgun (WGS) entry which is preliminary data.</text>
</comment>
<evidence type="ECO:0000313" key="5">
    <source>
        <dbReference type="Proteomes" id="UP001174936"/>
    </source>
</evidence>
<feature type="domain" description="Thioredoxin-like fold" evidence="3">
    <location>
        <begin position="38"/>
        <end position="134"/>
    </location>
</feature>
<dbReference type="InterPro" id="IPR050931">
    <property type="entry name" value="Mito_Protein_Transport_Metaxin"/>
</dbReference>
<reference evidence="4" key="1">
    <citation type="submission" date="2023-06" db="EMBL/GenBank/DDBJ databases">
        <title>Genome-scale phylogeny and comparative genomics of the fungal order Sordariales.</title>
        <authorList>
            <consortium name="Lawrence Berkeley National Laboratory"/>
            <person name="Hensen N."/>
            <person name="Bonometti L."/>
            <person name="Westerberg I."/>
            <person name="Brannstrom I.O."/>
            <person name="Guillou S."/>
            <person name="Cros-Aarteil S."/>
            <person name="Calhoun S."/>
            <person name="Haridas S."/>
            <person name="Kuo A."/>
            <person name="Mondo S."/>
            <person name="Pangilinan J."/>
            <person name="Riley R."/>
            <person name="Labutti K."/>
            <person name="Andreopoulos B."/>
            <person name="Lipzen A."/>
            <person name="Chen C."/>
            <person name="Yanf M."/>
            <person name="Daum C."/>
            <person name="Ng V."/>
            <person name="Clum A."/>
            <person name="Steindorff A."/>
            <person name="Ohm R."/>
            <person name="Martin F."/>
            <person name="Silar P."/>
            <person name="Natvig D."/>
            <person name="Lalanne C."/>
            <person name="Gautier V."/>
            <person name="Ament-Velasquez S.L."/>
            <person name="Kruys A."/>
            <person name="Hutchinson M.I."/>
            <person name="Powell A.J."/>
            <person name="Barry K."/>
            <person name="Miller A.N."/>
            <person name="Grigoriev I.V."/>
            <person name="Debuchy R."/>
            <person name="Gladieux P."/>
            <person name="Thoren M.H."/>
            <person name="Johannesson H."/>
        </authorList>
    </citation>
    <scope>NUCLEOTIDE SEQUENCE</scope>
    <source>
        <strain evidence="4">SMH2532-1</strain>
    </source>
</reference>
<dbReference type="Proteomes" id="UP001174936">
    <property type="component" value="Unassembled WGS sequence"/>
</dbReference>
<gene>
    <name evidence="4" type="ORF">B0T16DRAFT_402433</name>
</gene>
<keyword evidence="5" id="KW-1185">Reference proteome</keyword>
<evidence type="ECO:0000313" key="4">
    <source>
        <dbReference type="EMBL" id="KAK0657725.1"/>
    </source>
</evidence>
<organism evidence="4 5">
    <name type="scientific">Cercophora newfieldiana</name>
    <dbReference type="NCBI Taxonomy" id="92897"/>
    <lineage>
        <taxon>Eukaryota</taxon>
        <taxon>Fungi</taxon>
        <taxon>Dikarya</taxon>
        <taxon>Ascomycota</taxon>
        <taxon>Pezizomycotina</taxon>
        <taxon>Sordariomycetes</taxon>
        <taxon>Sordariomycetidae</taxon>
        <taxon>Sordariales</taxon>
        <taxon>Lasiosphaeriaceae</taxon>
        <taxon>Cercophora</taxon>
    </lineage>
</organism>
<dbReference type="InterPro" id="IPR012336">
    <property type="entry name" value="Thioredoxin-like_fold"/>
</dbReference>
<dbReference type="Pfam" id="PF17172">
    <property type="entry name" value="GST_N_4"/>
    <property type="match status" value="1"/>
</dbReference>
<name>A0AA40CZU7_9PEZI</name>
<dbReference type="PANTHER" id="PTHR12289:SF41">
    <property type="entry name" value="FAILED AXON CONNECTIONS-RELATED"/>
    <property type="match status" value="1"/>
</dbReference>
<dbReference type="GO" id="GO:0005737">
    <property type="term" value="C:cytoplasm"/>
    <property type="evidence" value="ECO:0007669"/>
    <property type="project" value="TreeGrafter"/>
</dbReference>
<proteinExistence type="inferred from homology"/>
<comment type="similarity">
    <text evidence="1">Belongs to the FAX family.</text>
</comment>
<dbReference type="InterPro" id="IPR040079">
    <property type="entry name" value="Glutathione_S-Trfase"/>
</dbReference>
<evidence type="ECO:0000259" key="3">
    <source>
        <dbReference type="Pfam" id="PF17172"/>
    </source>
</evidence>
<protein>
    <recommendedName>
        <fullName evidence="3">Thioredoxin-like fold domain-containing protein</fullName>
    </recommendedName>
</protein>
<dbReference type="EMBL" id="JAULSV010000001">
    <property type="protein sequence ID" value="KAK0657725.1"/>
    <property type="molecule type" value="Genomic_DNA"/>
</dbReference>
<dbReference type="PANTHER" id="PTHR12289">
    <property type="entry name" value="METAXIN RELATED"/>
    <property type="match status" value="1"/>
</dbReference>
<evidence type="ECO:0000256" key="2">
    <source>
        <dbReference type="ARBA" id="ARBA00007409"/>
    </source>
</evidence>
<evidence type="ECO:0000256" key="1">
    <source>
        <dbReference type="ARBA" id="ARBA00006475"/>
    </source>
</evidence>